<dbReference type="GO" id="GO:0046856">
    <property type="term" value="P:phosphatidylinositol dephosphorylation"/>
    <property type="evidence" value="ECO:0007669"/>
    <property type="project" value="TreeGrafter"/>
</dbReference>
<dbReference type="Pfam" id="PF02383">
    <property type="entry name" value="Syja_N"/>
    <property type="match status" value="1"/>
</dbReference>
<reference evidence="2 3" key="1">
    <citation type="journal article" date="2019" name="Sci. Data">
        <title>Hybrid genome assembly and annotation of Danionella translucida.</title>
        <authorList>
            <person name="Kadobianskyi M."/>
            <person name="Schulze L."/>
            <person name="Schuelke M."/>
            <person name="Judkewitz B."/>
        </authorList>
    </citation>
    <scope>NUCLEOTIDE SEQUENCE [LARGE SCALE GENOMIC DNA]</scope>
    <source>
        <strain evidence="2 3">Bolton</strain>
    </source>
</reference>
<dbReference type="AlphaFoldDB" id="A0A553RDW0"/>
<dbReference type="PANTHER" id="PTHR45662:SF17">
    <property type="entry name" value="PHOSPHATIDYLINOSITOL-3-PHOSPHATASE SAC1-A"/>
    <property type="match status" value="1"/>
</dbReference>
<protein>
    <recommendedName>
        <fullName evidence="1">SAC domain-containing protein</fullName>
    </recommendedName>
</protein>
<accession>A0A553RDW0</accession>
<evidence type="ECO:0000313" key="3">
    <source>
        <dbReference type="Proteomes" id="UP000316079"/>
    </source>
</evidence>
<dbReference type="EMBL" id="SRMA01024473">
    <property type="protein sequence ID" value="TRZ00383.1"/>
    <property type="molecule type" value="Genomic_DNA"/>
</dbReference>
<evidence type="ECO:0000259" key="1">
    <source>
        <dbReference type="Pfam" id="PF02383"/>
    </source>
</evidence>
<organism evidence="2 3">
    <name type="scientific">Danionella cerebrum</name>
    <dbReference type="NCBI Taxonomy" id="2873325"/>
    <lineage>
        <taxon>Eukaryota</taxon>
        <taxon>Metazoa</taxon>
        <taxon>Chordata</taxon>
        <taxon>Craniata</taxon>
        <taxon>Vertebrata</taxon>
        <taxon>Euteleostomi</taxon>
        <taxon>Actinopterygii</taxon>
        <taxon>Neopterygii</taxon>
        <taxon>Teleostei</taxon>
        <taxon>Ostariophysi</taxon>
        <taxon>Cypriniformes</taxon>
        <taxon>Danionidae</taxon>
        <taxon>Danioninae</taxon>
        <taxon>Danionella</taxon>
    </lineage>
</organism>
<comment type="caution">
    <text evidence="2">The sequence shown here is derived from an EMBL/GenBank/DDBJ whole genome shotgun (WGS) entry which is preliminary data.</text>
</comment>
<name>A0A553RDW0_9TELE</name>
<gene>
    <name evidence="2" type="ORF">DNTS_004385</name>
</gene>
<keyword evidence="3" id="KW-1185">Reference proteome</keyword>
<dbReference type="Proteomes" id="UP000316079">
    <property type="component" value="Unassembled WGS sequence"/>
</dbReference>
<proteinExistence type="predicted"/>
<dbReference type="PANTHER" id="PTHR45662">
    <property type="entry name" value="PHOSPHATIDYLINOSITIDE PHOSPHATASE SAC1"/>
    <property type="match status" value="1"/>
</dbReference>
<dbReference type="STRING" id="623744.A0A553RDW0"/>
<dbReference type="InterPro" id="IPR002013">
    <property type="entry name" value="SAC_dom"/>
</dbReference>
<sequence length="220" mass="25097">MANAYERFNLHTTAEKFYIEACDDGADDVLVIDRVSTEMTLAGIKDIPPSGITRPICGIMGTIRLVAGMYLIVITRKKKVGDLFGHTVWKALEFDVISYKKTLLHLTDIQMQDNKTFLSMISNVLNTDGFYFCTDYDLTHTQQRLSNTSPEFLEMSLLERVSQRRARHTEQREASSSRKERCSAQQGADFHQLSSFSQSLVYCQQWRWTASVKALVLHAL</sequence>
<dbReference type="OrthoDB" id="405996at2759"/>
<dbReference type="GO" id="GO:0043812">
    <property type="term" value="F:phosphatidylinositol-4-phosphate phosphatase activity"/>
    <property type="evidence" value="ECO:0007669"/>
    <property type="project" value="TreeGrafter"/>
</dbReference>
<dbReference type="GO" id="GO:0005783">
    <property type="term" value="C:endoplasmic reticulum"/>
    <property type="evidence" value="ECO:0007669"/>
    <property type="project" value="TreeGrafter"/>
</dbReference>
<evidence type="ECO:0000313" key="2">
    <source>
        <dbReference type="EMBL" id="TRZ00383.1"/>
    </source>
</evidence>
<feature type="domain" description="SAC" evidence="1">
    <location>
        <begin position="57"/>
        <end position="162"/>
    </location>
</feature>